<feature type="domain" description="ParB-like N-terminal" evidence="2">
    <location>
        <begin position="36"/>
        <end position="125"/>
    </location>
</feature>
<accession>A0A8I0AMT1</accession>
<protein>
    <submittedName>
        <fullName evidence="3">ParB/RepB/Spo0J family partition protein</fullName>
    </submittedName>
</protein>
<dbReference type="InterPro" id="IPR036086">
    <property type="entry name" value="ParB/Sulfiredoxin_sf"/>
</dbReference>
<dbReference type="EMBL" id="JACOOX010000005">
    <property type="protein sequence ID" value="MBC5663336.1"/>
    <property type="molecule type" value="Genomic_DNA"/>
</dbReference>
<evidence type="ECO:0000256" key="1">
    <source>
        <dbReference type="ARBA" id="ARBA00006295"/>
    </source>
</evidence>
<dbReference type="Gene3D" id="3.90.1530.30">
    <property type="match status" value="1"/>
</dbReference>
<comment type="similarity">
    <text evidence="1">Belongs to the ParB family.</text>
</comment>
<gene>
    <name evidence="3" type="ORF">H8S09_10605</name>
</gene>
<organism evidence="3 4">
    <name type="scientific">Coprococcus hominis</name>
    <name type="common">ex Liu et al. 2022</name>
    <dbReference type="NCBI Taxonomy" id="2763039"/>
    <lineage>
        <taxon>Bacteria</taxon>
        <taxon>Bacillati</taxon>
        <taxon>Bacillota</taxon>
        <taxon>Clostridia</taxon>
        <taxon>Lachnospirales</taxon>
        <taxon>Lachnospiraceae</taxon>
        <taxon>Coprococcus</taxon>
    </lineage>
</organism>
<evidence type="ECO:0000313" key="3">
    <source>
        <dbReference type="EMBL" id="MBC5663336.1"/>
    </source>
</evidence>
<dbReference type="InterPro" id="IPR003115">
    <property type="entry name" value="ParB_N"/>
</dbReference>
<dbReference type="Pfam" id="PF02195">
    <property type="entry name" value="ParB_N"/>
    <property type="match status" value="1"/>
</dbReference>
<dbReference type="RefSeq" id="WP_055147659.1">
    <property type="nucleotide sequence ID" value="NZ_JACOOX010000005.1"/>
</dbReference>
<dbReference type="Gene3D" id="1.10.10.2830">
    <property type="match status" value="1"/>
</dbReference>
<dbReference type="CDD" id="cd16407">
    <property type="entry name" value="ParB_N_like"/>
    <property type="match status" value="1"/>
</dbReference>
<name>A0A8I0AMT1_9FIRM</name>
<sequence>MNKSNSASKIKMKSFDDLFGTNENLEQANANGGEIREIPLASLHTFRNHPFQIHEDKLEEMVESVRQYGVLVPGIARMRPQGGYEIIAGHTRKAACELAGLDTMPMFIRNLNDDEATIVMVDSNIQREDIFPSEKARAYSMRYYAMKHQGIKGDKGSSLDIMSEETGENAKKIQRYIRLAKLSDELLDFVDRKKIGFIQGVDLSYLNEEQQQWVLDIILDRNIFPNIEQSARLKASCRENMLTQEEVRNIMLPEQVLAKPRKVTFKADRLDDYFDEGYTEEKITEVIINLLDEWKKRGERA</sequence>
<evidence type="ECO:0000259" key="2">
    <source>
        <dbReference type="SMART" id="SM00470"/>
    </source>
</evidence>
<dbReference type="Proteomes" id="UP000615234">
    <property type="component" value="Unassembled WGS sequence"/>
</dbReference>
<dbReference type="InterPro" id="IPR050336">
    <property type="entry name" value="Chromosome_partition/occlusion"/>
</dbReference>
<keyword evidence="4" id="KW-1185">Reference proteome</keyword>
<dbReference type="PANTHER" id="PTHR33375">
    <property type="entry name" value="CHROMOSOME-PARTITIONING PROTEIN PARB-RELATED"/>
    <property type="match status" value="1"/>
</dbReference>
<dbReference type="InterPro" id="IPR004437">
    <property type="entry name" value="ParB/RepB/Spo0J"/>
</dbReference>
<dbReference type="AlphaFoldDB" id="A0A8I0AMT1"/>
<dbReference type="SMART" id="SM00470">
    <property type="entry name" value="ParB"/>
    <property type="match status" value="1"/>
</dbReference>
<dbReference type="GO" id="GO:0003677">
    <property type="term" value="F:DNA binding"/>
    <property type="evidence" value="ECO:0007669"/>
    <property type="project" value="InterPro"/>
</dbReference>
<comment type="caution">
    <text evidence="3">The sequence shown here is derived from an EMBL/GenBank/DDBJ whole genome shotgun (WGS) entry which is preliminary data.</text>
</comment>
<dbReference type="SUPFAM" id="SSF109709">
    <property type="entry name" value="KorB DNA-binding domain-like"/>
    <property type="match status" value="1"/>
</dbReference>
<dbReference type="PANTHER" id="PTHR33375:SF1">
    <property type="entry name" value="CHROMOSOME-PARTITIONING PROTEIN PARB-RELATED"/>
    <property type="match status" value="1"/>
</dbReference>
<reference evidence="3 4" key="1">
    <citation type="submission" date="2020-08" db="EMBL/GenBank/DDBJ databases">
        <title>Genome public.</title>
        <authorList>
            <person name="Liu C."/>
            <person name="Sun Q."/>
        </authorList>
    </citation>
    <scope>NUCLEOTIDE SEQUENCE [LARGE SCALE GENOMIC DNA]</scope>
    <source>
        <strain evidence="3 4">NSJ-10</strain>
    </source>
</reference>
<proteinExistence type="inferred from homology"/>
<dbReference type="GO" id="GO:0007059">
    <property type="term" value="P:chromosome segregation"/>
    <property type="evidence" value="ECO:0007669"/>
    <property type="project" value="TreeGrafter"/>
</dbReference>
<evidence type="ECO:0000313" key="4">
    <source>
        <dbReference type="Proteomes" id="UP000615234"/>
    </source>
</evidence>
<dbReference type="NCBIfam" id="TIGR00180">
    <property type="entry name" value="parB_part"/>
    <property type="match status" value="1"/>
</dbReference>
<dbReference type="GO" id="GO:0005694">
    <property type="term" value="C:chromosome"/>
    <property type="evidence" value="ECO:0007669"/>
    <property type="project" value="TreeGrafter"/>
</dbReference>
<dbReference type="SUPFAM" id="SSF110849">
    <property type="entry name" value="ParB/Sulfiredoxin"/>
    <property type="match status" value="1"/>
</dbReference>